<dbReference type="EMBL" id="CP061510">
    <property type="protein sequence ID" value="QSB44888.1"/>
    <property type="molecule type" value="Genomic_DNA"/>
</dbReference>
<keyword evidence="1" id="KW-0812">Transmembrane</keyword>
<dbReference type="Pfam" id="PF13630">
    <property type="entry name" value="SdpI"/>
    <property type="match status" value="1"/>
</dbReference>
<evidence type="ECO:0000256" key="1">
    <source>
        <dbReference type="SAM" id="Phobius"/>
    </source>
</evidence>
<sequence length="101" mass="10528">MIRWVPLLFVALALPLALALDMVPPNNVYGVRTAASLASDAAWYRANGVSGVCGVIAGLAGFWVNRRVARADLPEAAKGKRYLAVVLGMAAAIVVPGLLVV</sequence>
<gene>
    <name evidence="2" type="ORF">IDJ81_01555</name>
</gene>
<reference evidence="2 3" key="1">
    <citation type="submission" date="2020-09" db="EMBL/GenBank/DDBJ databases">
        <title>Complete genome sequence of altererythrobacter flavus SS-21NJ, isolated from Dongying oil sludge in Shandong province.</title>
        <authorList>
            <person name="Sun S."/>
            <person name="Zhang Z."/>
        </authorList>
    </citation>
    <scope>NUCLEOTIDE SEQUENCE [LARGE SCALE GENOMIC DNA]</scope>
    <source>
        <strain evidence="2 3">SS-21NJ</strain>
    </source>
</reference>
<accession>A0ABX7K9E7</accession>
<feature type="transmembrane region" description="Helical" evidence="1">
    <location>
        <begin position="43"/>
        <end position="62"/>
    </location>
</feature>
<feature type="transmembrane region" description="Helical" evidence="1">
    <location>
        <begin position="82"/>
        <end position="100"/>
    </location>
</feature>
<dbReference type="RefSeq" id="WP_205443046.1">
    <property type="nucleotide sequence ID" value="NZ_CP061510.1"/>
</dbReference>
<protein>
    <submittedName>
        <fullName evidence="2">SdpI family protein</fullName>
    </submittedName>
</protein>
<keyword evidence="1" id="KW-1133">Transmembrane helix</keyword>
<keyword evidence="3" id="KW-1185">Reference proteome</keyword>
<evidence type="ECO:0000313" key="3">
    <source>
        <dbReference type="Proteomes" id="UP000663637"/>
    </source>
</evidence>
<keyword evidence="1" id="KW-0472">Membrane</keyword>
<name>A0ABX7K9E7_9SPHN</name>
<dbReference type="Proteomes" id="UP000663637">
    <property type="component" value="Chromosome"/>
</dbReference>
<dbReference type="InterPro" id="IPR025962">
    <property type="entry name" value="SdpI/YhfL"/>
</dbReference>
<proteinExistence type="predicted"/>
<organism evidence="2 3">
    <name type="scientific">Tsuneonella flava</name>
    <dbReference type="NCBI Taxonomy" id="2055955"/>
    <lineage>
        <taxon>Bacteria</taxon>
        <taxon>Pseudomonadati</taxon>
        <taxon>Pseudomonadota</taxon>
        <taxon>Alphaproteobacteria</taxon>
        <taxon>Sphingomonadales</taxon>
        <taxon>Erythrobacteraceae</taxon>
        <taxon>Tsuneonella</taxon>
    </lineage>
</organism>
<evidence type="ECO:0000313" key="2">
    <source>
        <dbReference type="EMBL" id="QSB44888.1"/>
    </source>
</evidence>